<evidence type="ECO:0000313" key="11">
    <source>
        <dbReference type="Proteomes" id="UP000287563"/>
    </source>
</evidence>
<dbReference type="Proteomes" id="UP000287563">
    <property type="component" value="Unassembled WGS sequence"/>
</dbReference>
<evidence type="ECO:0000256" key="5">
    <source>
        <dbReference type="ARBA" id="ARBA00022763"/>
    </source>
</evidence>
<feature type="domain" description="Endonuclease/exonuclease/phosphatase" evidence="9">
    <location>
        <begin position="46"/>
        <end position="294"/>
    </location>
</feature>
<organism evidence="10 11">
    <name type="scientific">Photobacterium chitinilyticum</name>
    <dbReference type="NCBI Taxonomy" id="2485123"/>
    <lineage>
        <taxon>Bacteria</taxon>
        <taxon>Pseudomonadati</taxon>
        <taxon>Pseudomonadota</taxon>
        <taxon>Gammaproteobacteria</taxon>
        <taxon>Vibrionales</taxon>
        <taxon>Vibrionaceae</taxon>
        <taxon>Photobacterium</taxon>
    </lineage>
</organism>
<keyword evidence="7" id="KW-0460">Magnesium</keyword>
<evidence type="ECO:0000256" key="1">
    <source>
        <dbReference type="ARBA" id="ARBA00001936"/>
    </source>
</evidence>
<dbReference type="InterPro" id="IPR005135">
    <property type="entry name" value="Endo/exonuclease/phosphatase"/>
</dbReference>
<evidence type="ECO:0000256" key="2">
    <source>
        <dbReference type="ARBA" id="ARBA00001946"/>
    </source>
</evidence>
<dbReference type="OrthoDB" id="395856at2"/>
<comment type="caution">
    <text evidence="10">The sequence shown here is derived from an EMBL/GenBank/DDBJ whole genome shotgun (WGS) entry which is preliminary data.</text>
</comment>
<protein>
    <recommendedName>
        <fullName evidence="9">Endonuclease/exonuclease/phosphatase domain-containing protein</fullName>
    </recommendedName>
</protein>
<evidence type="ECO:0000259" key="9">
    <source>
        <dbReference type="Pfam" id="PF03372"/>
    </source>
</evidence>
<dbReference type="GO" id="GO:0004518">
    <property type="term" value="F:nuclease activity"/>
    <property type="evidence" value="ECO:0007669"/>
    <property type="project" value="UniProtKB-KW"/>
</dbReference>
<evidence type="ECO:0000256" key="7">
    <source>
        <dbReference type="ARBA" id="ARBA00022842"/>
    </source>
</evidence>
<dbReference type="InterPro" id="IPR036691">
    <property type="entry name" value="Endo/exonu/phosph_ase_sf"/>
</dbReference>
<keyword evidence="5" id="KW-0227">DNA damage</keyword>
<dbReference type="PANTHER" id="PTHR15822">
    <property type="entry name" value="TRAF AND TNF RECEPTOR-ASSOCIATED PROTEIN"/>
    <property type="match status" value="1"/>
</dbReference>
<dbReference type="GO" id="GO:0016787">
    <property type="term" value="F:hydrolase activity"/>
    <property type="evidence" value="ECO:0007669"/>
    <property type="project" value="UniProtKB-KW"/>
</dbReference>
<dbReference type="InterPro" id="IPR051547">
    <property type="entry name" value="TDP2-like"/>
</dbReference>
<dbReference type="SUPFAM" id="SSF56219">
    <property type="entry name" value="DNase I-like"/>
    <property type="match status" value="1"/>
</dbReference>
<proteinExistence type="predicted"/>
<keyword evidence="8" id="KW-0234">DNA repair</keyword>
<reference evidence="10 11" key="1">
    <citation type="submission" date="2018-11" db="EMBL/GenBank/DDBJ databases">
        <title>Photobacterium sp. BEI247 sp. nov., a marine bacterium isolated from Yongle Blue Hole in the South China Sea.</title>
        <authorList>
            <person name="Wang X."/>
        </authorList>
    </citation>
    <scope>NUCLEOTIDE SEQUENCE [LARGE SCALE GENOMIC DNA]</scope>
    <source>
        <strain evidence="11">BEI247</strain>
    </source>
</reference>
<evidence type="ECO:0000256" key="3">
    <source>
        <dbReference type="ARBA" id="ARBA00022722"/>
    </source>
</evidence>
<dbReference type="GO" id="GO:0006281">
    <property type="term" value="P:DNA repair"/>
    <property type="evidence" value="ECO:0007669"/>
    <property type="project" value="UniProtKB-KW"/>
</dbReference>
<keyword evidence="4" id="KW-0479">Metal-binding</keyword>
<evidence type="ECO:0000313" key="10">
    <source>
        <dbReference type="EMBL" id="RWX55720.1"/>
    </source>
</evidence>
<keyword evidence="3" id="KW-0540">Nuclease</keyword>
<dbReference type="Gene3D" id="3.60.10.10">
    <property type="entry name" value="Endonuclease/exonuclease/phosphatase"/>
    <property type="match status" value="1"/>
</dbReference>
<evidence type="ECO:0000256" key="4">
    <source>
        <dbReference type="ARBA" id="ARBA00022723"/>
    </source>
</evidence>
<comment type="cofactor">
    <cofactor evidence="2">
        <name>Mg(2+)</name>
        <dbReference type="ChEBI" id="CHEBI:18420"/>
    </cofactor>
</comment>
<dbReference type="Pfam" id="PF03372">
    <property type="entry name" value="Exo_endo_phos"/>
    <property type="match status" value="1"/>
</dbReference>
<evidence type="ECO:0000256" key="8">
    <source>
        <dbReference type="ARBA" id="ARBA00023204"/>
    </source>
</evidence>
<dbReference type="AlphaFoldDB" id="A0A3S3R9U3"/>
<keyword evidence="6" id="KW-0378">Hydrolase</keyword>
<evidence type="ECO:0000256" key="6">
    <source>
        <dbReference type="ARBA" id="ARBA00022801"/>
    </source>
</evidence>
<gene>
    <name evidence="10" type="ORF">EDI28_10245</name>
</gene>
<sequence>MLLRLIIIVLLFTLMIFPQSLSKDTHSTHTTGRHLQSNQPSLLTLVSWNMQWLSVANKETFITRTTSDFTQLARILADLSPDILAFQEVDSISAIEALLPSSKYKIFLSDRLTSPNEKFAGINQFTGFAIKNGLPIDNPPDLKALNIRLHTRKDHTRQAGRLRYGSYIIVRKGMKNELHLLNIHLKSGCFSVKNKPSSRSCRTLRKQASALTTWIQQRLNNDEDYIVLGDFNHRLNSEHQWLLTSLNQKLSLPAFNLTENTDAACLARHTKRNGSRKKRLYRSLVDHALGSEKVANSIKMHGQVYQYQYATDEVDNYQLSDHCPLVISLPSLE</sequence>
<name>A0A3S3R9U3_9GAMM</name>
<dbReference type="EMBL" id="RJLM01000003">
    <property type="protein sequence ID" value="RWX55720.1"/>
    <property type="molecule type" value="Genomic_DNA"/>
</dbReference>
<dbReference type="GO" id="GO:0046872">
    <property type="term" value="F:metal ion binding"/>
    <property type="evidence" value="ECO:0007669"/>
    <property type="project" value="UniProtKB-KW"/>
</dbReference>
<accession>A0A3S3R9U3</accession>
<comment type="cofactor">
    <cofactor evidence="1">
        <name>Mn(2+)</name>
        <dbReference type="ChEBI" id="CHEBI:29035"/>
    </cofactor>
</comment>
<dbReference type="PANTHER" id="PTHR15822:SF4">
    <property type="entry name" value="TYROSYL-DNA PHOSPHODIESTERASE 2"/>
    <property type="match status" value="1"/>
</dbReference>
<keyword evidence="11" id="KW-1185">Reference proteome</keyword>